<dbReference type="EMBL" id="CAJZBQ010000019">
    <property type="protein sequence ID" value="CAG9317927.1"/>
    <property type="molecule type" value="Genomic_DNA"/>
</dbReference>
<evidence type="ECO:0000313" key="6">
    <source>
        <dbReference type="EMBL" id="CAG9317927.1"/>
    </source>
</evidence>
<organism evidence="6 7">
    <name type="scientific">Blepharisma stoltei</name>
    <dbReference type="NCBI Taxonomy" id="1481888"/>
    <lineage>
        <taxon>Eukaryota</taxon>
        <taxon>Sar</taxon>
        <taxon>Alveolata</taxon>
        <taxon>Ciliophora</taxon>
        <taxon>Postciliodesmatophora</taxon>
        <taxon>Heterotrichea</taxon>
        <taxon>Heterotrichida</taxon>
        <taxon>Blepharismidae</taxon>
        <taxon>Blepharisma</taxon>
    </lineage>
</organism>
<dbReference type="SUPFAM" id="SSF56112">
    <property type="entry name" value="Protein kinase-like (PK-like)"/>
    <property type="match status" value="1"/>
</dbReference>
<comment type="similarity">
    <text evidence="4">Belongs to the protein kinase superfamily.</text>
</comment>
<reference evidence="6" key="1">
    <citation type="submission" date="2021-09" db="EMBL/GenBank/DDBJ databases">
        <authorList>
            <consortium name="AG Swart"/>
            <person name="Singh M."/>
            <person name="Singh A."/>
            <person name="Seah K."/>
            <person name="Emmerich C."/>
        </authorList>
    </citation>
    <scope>NUCLEOTIDE SEQUENCE</scope>
    <source>
        <strain evidence="6">ATCC30299</strain>
    </source>
</reference>
<feature type="domain" description="Protein kinase" evidence="5">
    <location>
        <begin position="83"/>
        <end position="335"/>
    </location>
</feature>
<sequence>MIAYERYSSQIRQPRTVTPQFSPSPVNKVLLLPQLSKITQTPSFPLISGKRNLSMQPTKTKIETNPISNRPSECFKLSGLEDFIITRILGKGSYAIVRLAINKTSSEQFAIKSYDKTKISSTQSKKNLKTEIKILKFLDHPKIIKLYEIRETPLGAHLILEYFNGCSLEDYVKHRRKLEEYDVADIFKQILSAISYCHMLKIAHRDIKLGNILIDSHKQVKMIDFGFATHTLRRKKFSVNCGTPYYMAPEIVLKKTYDPLAADIWAMGVCLYVMLTGEEPFRGKNQKEVYRKIVMGVFTIPKNLSKGSKGLIKNLMQVDPGCRISASQALHDSWLNSYSKRQSDTKIGFDTNFLLSDTEEEVHNKQFGEYIRDNVFKENL</sequence>
<proteinExistence type="inferred from homology"/>
<dbReference type="GO" id="GO:0005737">
    <property type="term" value="C:cytoplasm"/>
    <property type="evidence" value="ECO:0007669"/>
    <property type="project" value="TreeGrafter"/>
</dbReference>
<accession>A0AAU9J309</accession>
<dbReference type="PANTHER" id="PTHR24346">
    <property type="entry name" value="MAP/MICROTUBULE AFFINITY-REGULATING KINASE"/>
    <property type="match status" value="1"/>
</dbReference>
<comment type="caution">
    <text evidence="6">The sequence shown here is derived from an EMBL/GenBank/DDBJ whole genome shotgun (WGS) entry which is preliminary data.</text>
</comment>
<evidence type="ECO:0000256" key="4">
    <source>
        <dbReference type="RuleBase" id="RU000304"/>
    </source>
</evidence>
<feature type="binding site" evidence="3">
    <location>
        <position position="112"/>
    </location>
    <ligand>
        <name>ATP</name>
        <dbReference type="ChEBI" id="CHEBI:30616"/>
    </ligand>
</feature>
<dbReference type="Proteomes" id="UP001162131">
    <property type="component" value="Unassembled WGS sequence"/>
</dbReference>
<keyword evidence="4" id="KW-0418">Kinase</keyword>
<evidence type="ECO:0000256" key="1">
    <source>
        <dbReference type="ARBA" id="ARBA00022741"/>
    </source>
</evidence>
<dbReference type="InterPro" id="IPR000719">
    <property type="entry name" value="Prot_kinase_dom"/>
</dbReference>
<dbReference type="Pfam" id="PF00069">
    <property type="entry name" value="Pkinase"/>
    <property type="match status" value="1"/>
</dbReference>
<name>A0AAU9J309_9CILI</name>
<dbReference type="GO" id="GO:0005524">
    <property type="term" value="F:ATP binding"/>
    <property type="evidence" value="ECO:0007669"/>
    <property type="project" value="UniProtKB-UniRule"/>
</dbReference>
<gene>
    <name evidence="6" type="ORF">BSTOLATCC_MIC20232</name>
</gene>
<dbReference type="GO" id="GO:0035556">
    <property type="term" value="P:intracellular signal transduction"/>
    <property type="evidence" value="ECO:0007669"/>
    <property type="project" value="TreeGrafter"/>
</dbReference>
<protein>
    <recommendedName>
        <fullName evidence="5">Protein kinase domain-containing protein</fullName>
    </recommendedName>
</protein>
<keyword evidence="7" id="KW-1185">Reference proteome</keyword>
<dbReference type="FunFam" id="3.30.200.20:FF:000042">
    <property type="entry name" value="Aurora kinase A"/>
    <property type="match status" value="1"/>
</dbReference>
<keyword evidence="2 3" id="KW-0067">ATP-binding</keyword>
<dbReference type="AlphaFoldDB" id="A0AAU9J309"/>
<evidence type="ECO:0000313" key="7">
    <source>
        <dbReference type="Proteomes" id="UP001162131"/>
    </source>
</evidence>
<evidence type="ECO:0000256" key="3">
    <source>
        <dbReference type="PROSITE-ProRule" id="PRU10141"/>
    </source>
</evidence>
<dbReference type="InterPro" id="IPR017441">
    <property type="entry name" value="Protein_kinase_ATP_BS"/>
</dbReference>
<evidence type="ECO:0000259" key="5">
    <source>
        <dbReference type="PROSITE" id="PS50011"/>
    </source>
</evidence>
<dbReference type="SMART" id="SM00220">
    <property type="entry name" value="S_TKc"/>
    <property type="match status" value="1"/>
</dbReference>
<dbReference type="PANTHER" id="PTHR24346:SF30">
    <property type="entry name" value="MATERNAL EMBRYONIC LEUCINE ZIPPER KINASE"/>
    <property type="match status" value="1"/>
</dbReference>
<keyword evidence="1 3" id="KW-0547">Nucleotide-binding</keyword>
<dbReference type="GO" id="GO:0004674">
    <property type="term" value="F:protein serine/threonine kinase activity"/>
    <property type="evidence" value="ECO:0007669"/>
    <property type="project" value="UniProtKB-KW"/>
</dbReference>
<dbReference type="PROSITE" id="PS00108">
    <property type="entry name" value="PROTEIN_KINASE_ST"/>
    <property type="match status" value="1"/>
</dbReference>
<evidence type="ECO:0000256" key="2">
    <source>
        <dbReference type="ARBA" id="ARBA00022840"/>
    </source>
</evidence>
<dbReference type="Gene3D" id="1.10.510.10">
    <property type="entry name" value="Transferase(Phosphotransferase) domain 1"/>
    <property type="match status" value="1"/>
</dbReference>
<dbReference type="PROSITE" id="PS50011">
    <property type="entry name" value="PROTEIN_KINASE_DOM"/>
    <property type="match status" value="1"/>
</dbReference>
<keyword evidence="4" id="KW-0723">Serine/threonine-protein kinase</keyword>
<dbReference type="PROSITE" id="PS00107">
    <property type="entry name" value="PROTEIN_KINASE_ATP"/>
    <property type="match status" value="1"/>
</dbReference>
<dbReference type="InterPro" id="IPR011009">
    <property type="entry name" value="Kinase-like_dom_sf"/>
</dbReference>
<dbReference type="InterPro" id="IPR008271">
    <property type="entry name" value="Ser/Thr_kinase_AS"/>
</dbReference>
<keyword evidence="4" id="KW-0808">Transferase</keyword>
<dbReference type="FunFam" id="1.10.510.10:FF:000956">
    <property type="entry name" value="CAMK family protein kinase"/>
    <property type="match status" value="1"/>
</dbReference>